<feature type="region of interest" description="Disordered" evidence="1">
    <location>
        <begin position="465"/>
        <end position="595"/>
    </location>
</feature>
<feature type="compositionally biased region" description="Polar residues" evidence="1">
    <location>
        <begin position="517"/>
        <end position="543"/>
    </location>
</feature>
<evidence type="ECO:0000313" key="4">
    <source>
        <dbReference type="Proteomes" id="UP000243217"/>
    </source>
</evidence>
<accession>A0A1V9ZPV1</accession>
<proteinExistence type="predicted"/>
<sequence>MQPRKREDKRFHGAFTGGFSAGYFNTVGSKEGWQPKTFQSSRIDGGIDNQQRIEDFMDAEDDPLLGKRLELSSQYDPNSSQKDKSFQHELAQKNTAIPGFVPDDFIQPSRNSIGTSLLSNMGWKPGQGVGPKIRKRKFSRFDDAPGDADDENVVYVAPKNNVNVNEFPAPKLDNYGVGYDPYVDAPEFAFLKRRQVAAKEAVGKRQIMTFADAMKPSSGRSNMGHGLSALEENDDYDIYAVDSKDNFDRELQQATTTKRLTAPVAKSTPKFQVCSDGRPVLKGFALSTVKQKPPKVLLAAINVPPSYQPGANRPRRSTAKALYEKHQFTLPKRGVTSTLTAVQRGVILGEAVPAKQPLESKFRAGMLAAMSSRFQSANSSSSTDDANLFVMDKKGDMRKPLERSTLSWKPDRLLCKRFHVQRPDEFVDGSNKSTLVDESNARFDREIVSHLKEAEGFQEVSIKAKTEEPLSELPPVVRPPEDLFKSIFANDESTEEESDSSSSSEEEEEVQEEKPPSNDSNTTKVNHYHSTTIVPSSAPTIPQESSSSDDDSEEDSSKRKRKHKSKEKKSHKRHKSKDKKSSKKSKKHKKDRRKD</sequence>
<feature type="compositionally biased region" description="Acidic residues" evidence="1">
    <location>
        <begin position="492"/>
        <end position="511"/>
    </location>
</feature>
<reference evidence="3 4" key="1">
    <citation type="journal article" date="2014" name="Genome Biol. Evol.">
        <title>The secreted proteins of Achlya hypogyna and Thraustotheca clavata identify the ancestral oomycete secretome and reveal gene acquisitions by horizontal gene transfer.</title>
        <authorList>
            <person name="Misner I."/>
            <person name="Blouin N."/>
            <person name="Leonard G."/>
            <person name="Richards T.A."/>
            <person name="Lane C.E."/>
        </authorList>
    </citation>
    <scope>NUCLEOTIDE SEQUENCE [LARGE SCALE GENOMIC DNA]</scope>
    <source>
        <strain evidence="3 4">ATCC 34112</strain>
    </source>
</reference>
<protein>
    <recommendedName>
        <fullName evidence="2">G-patch domain-containing protein</fullName>
    </recommendedName>
</protein>
<keyword evidence="4" id="KW-1185">Reference proteome</keyword>
<evidence type="ECO:0000259" key="2">
    <source>
        <dbReference type="PROSITE" id="PS50174"/>
    </source>
</evidence>
<dbReference type="OrthoDB" id="20507at2759"/>
<gene>
    <name evidence="3" type="ORF">THRCLA_06286</name>
</gene>
<feature type="compositionally biased region" description="Basic and acidic residues" evidence="1">
    <location>
        <begin position="81"/>
        <end position="90"/>
    </location>
</feature>
<dbReference type="AlphaFoldDB" id="A0A1V9ZPV1"/>
<evidence type="ECO:0000256" key="1">
    <source>
        <dbReference type="SAM" id="MobiDB-lite"/>
    </source>
</evidence>
<dbReference type="Pfam" id="PF07713">
    <property type="entry name" value="DUF1604"/>
    <property type="match status" value="1"/>
</dbReference>
<evidence type="ECO:0000313" key="3">
    <source>
        <dbReference type="EMBL" id="OQS00037.1"/>
    </source>
</evidence>
<dbReference type="InterPro" id="IPR000467">
    <property type="entry name" value="G_patch_dom"/>
</dbReference>
<dbReference type="PROSITE" id="PS50174">
    <property type="entry name" value="G_PATCH"/>
    <property type="match status" value="1"/>
</dbReference>
<dbReference type="GO" id="GO:0006397">
    <property type="term" value="P:mRNA processing"/>
    <property type="evidence" value="ECO:0007669"/>
    <property type="project" value="InterPro"/>
</dbReference>
<feature type="compositionally biased region" description="Basic residues" evidence="1">
    <location>
        <begin position="558"/>
        <end position="595"/>
    </location>
</feature>
<dbReference type="GO" id="GO:0005634">
    <property type="term" value="C:nucleus"/>
    <property type="evidence" value="ECO:0007669"/>
    <property type="project" value="TreeGrafter"/>
</dbReference>
<dbReference type="Proteomes" id="UP000243217">
    <property type="component" value="Unassembled WGS sequence"/>
</dbReference>
<dbReference type="GO" id="GO:0003723">
    <property type="term" value="F:RNA binding"/>
    <property type="evidence" value="ECO:0007669"/>
    <property type="project" value="TreeGrafter"/>
</dbReference>
<name>A0A1V9ZPV1_9STRA</name>
<comment type="caution">
    <text evidence="3">The sequence shown here is derived from an EMBL/GenBank/DDBJ whole genome shotgun (WGS) entry which is preliminary data.</text>
</comment>
<feature type="domain" description="G-patch" evidence="2">
    <location>
        <begin position="110"/>
        <end position="130"/>
    </location>
</feature>
<organism evidence="3 4">
    <name type="scientific">Thraustotheca clavata</name>
    <dbReference type="NCBI Taxonomy" id="74557"/>
    <lineage>
        <taxon>Eukaryota</taxon>
        <taxon>Sar</taxon>
        <taxon>Stramenopiles</taxon>
        <taxon>Oomycota</taxon>
        <taxon>Saprolegniomycetes</taxon>
        <taxon>Saprolegniales</taxon>
        <taxon>Achlyaceae</taxon>
        <taxon>Thraustotheca</taxon>
    </lineage>
</organism>
<dbReference type="Pfam" id="PF01585">
    <property type="entry name" value="G-patch"/>
    <property type="match status" value="1"/>
</dbReference>
<feature type="region of interest" description="Disordered" evidence="1">
    <location>
        <begin position="34"/>
        <end position="90"/>
    </location>
</feature>
<dbReference type="PANTHER" id="PTHR13384:SF19">
    <property type="entry name" value="G PATCH DOMAIN-CONTAINING PROTEIN 1"/>
    <property type="match status" value="1"/>
</dbReference>
<dbReference type="EMBL" id="JNBS01001764">
    <property type="protein sequence ID" value="OQS00037.1"/>
    <property type="molecule type" value="Genomic_DNA"/>
</dbReference>
<dbReference type="STRING" id="74557.A0A1V9ZPV1"/>
<dbReference type="PANTHER" id="PTHR13384">
    <property type="entry name" value="G PATCH DOMAIN-CONTAINING PROTEIN 1"/>
    <property type="match status" value="1"/>
</dbReference>
<dbReference type="InterPro" id="IPR011666">
    <property type="entry name" value="DUF1604"/>
</dbReference>
<feature type="compositionally biased region" description="Polar residues" evidence="1">
    <location>
        <begin position="71"/>
        <end position="80"/>
    </location>
</feature>